<reference evidence="1 2" key="1">
    <citation type="journal article" date="2019" name="Int. J. Syst. Evol. Microbiol.">
        <title>The Global Catalogue of Microorganisms (GCM) 10K type strain sequencing project: providing services to taxonomists for standard genome sequencing and annotation.</title>
        <authorList>
            <consortium name="The Broad Institute Genomics Platform"/>
            <consortium name="The Broad Institute Genome Sequencing Center for Infectious Disease"/>
            <person name="Wu L."/>
            <person name="Ma J."/>
        </authorList>
    </citation>
    <scope>NUCLEOTIDE SEQUENCE [LARGE SCALE GENOMIC DNA]</scope>
    <source>
        <strain evidence="1 2">JCM 1417</strain>
    </source>
</reference>
<evidence type="ECO:0000313" key="2">
    <source>
        <dbReference type="Proteomes" id="UP001501047"/>
    </source>
</evidence>
<dbReference type="EMBL" id="BAAACI010000001">
    <property type="protein sequence ID" value="GAA0764920.1"/>
    <property type="molecule type" value="Genomic_DNA"/>
</dbReference>
<dbReference type="Proteomes" id="UP001501047">
    <property type="component" value="Unassembled WGS sequence"/>
</dbReference>
<gene>
    <name evidence="1" type="ORF">GCM10008908_00730</name>
</gene>
<organism evidence="1 2">
    <name type="scientific">Clostridium subterminale</name>
    <dbReference type="NCBI Taxonomy" id="1550"/>
    <lineage>
        <taxon>Bacteria</taxon>
        <taxon>Bacillati</taxon>
        <taxon>Bacillota</taxon>
        <taxon>Clostridia</taxon>
        <taxon>Eubacteriales</taxon>
        <taxon>Clostridiaceae</taxon>
        <taxon>Clostridium</taxon>
    </lineage>
</organism>
<proteinExistence type="predicted"/>
<sequence>MQHYEYYPNITEAKPLVDILKDKGNVEIDHLLKLKKRINSLEFNMNKKFLSIRMFI</sequence>
<keyword evidence="2" id="KW-1185">Reference proteome</keyword>
<accession>A0ABN1KF27</accession>
<evidence type="ECO:0000313" key="1">
    <source>
        <dbReference type="EMBL" id="GAA0764920.1"/>
    </source>
</evidence>
<name>A0ABN1KF27_CLOSU</name>
<protein>
    <submittedName>
        <fullName evidence="1">Uncharacterized protein</fullName>
    </submittedName>
</protein>
<comment type="caution">
    <text evidence="1">The sequence shown here is derived from an EMBL/GenBank/DDBJ whole genome shotgun (WGS) entry which is preliminary data.</text>
</comment>